<dbReference type="EMBL" id="UOYP01000004">
    <property type="protein sequence ID" value="VAY86414.1"/>
    <property type="molecule type" value="Genomic_DNA"/>
</dbReference>
<feature type="compositionally biased region" description="Basic and acidic residues" evidence="1">
    <location>
        <begin position="1"/>
        <end position="19"/>
    </location>
</feature>
<proteinExistence type="predicted"/>
<dbReference type="AlphaFoldDB" id="A0A3P3ZL62"/>
<name>A0A3P3ZL62_9ZZZZ</name>
<protein>
    <submittedName>
        <fullName evidence="2">Uncharacterized protein</fullName>
    </submittedName>
</protein>
<feature type="region of interest" description="Disordered" evidence="1">
    <location>
        <begin position="1"/>
        <end position="68"/>
    </location>
</feature>
<feature type="compositionally biased region" description="Basic and acidic residues" evidence="1">
    <location>
        <begin position="35"/>
        <end position="62"/>
    </location>
</feature>
<evidence type="ECO:0000313" key="2">
    <source>
        <dbReference type="EMBL" id="VAY86414.1"/>
    </source>
</evidence>
<gene>
    <name evidence="2" type="ORF">CARN8_1010010</name>
</gene>
<reference evidence="2" key="1">
    <citation type="submission" date="2018-10" db="EMBL/GenBank/DDBJ databases">
        <authorList>
            <person name="Plewniak F."/>
        </authorList>
    </citation>
    <scope>NUCLEOTIDE SEQUENCE</scope>
</reference>
<accession>A0A3P3ZL62</accession>
<evidence type="ECO:0000256" key="1">
    <source>
        <dbReference type="SAM" id="MobiDB-lite"/>
    </source>
</evidence>
<organism evidence="2">
    <name type="scientific">mine drainage metagenome</name>
    <dbReference type="NCBI Taxonomy" id="410659"/>
    <lineage>
        <taxon>unclassified sequences</taxon>
        <taxon>metagenomes</taxon>
        <taxon>ecological metagenomes</taxon>
    </lineage>
</organism>
<sequence length="68" mass="8043">MQFHRTLTERDRIPRDSRGDICTNVLPPSRYHAQTHAEEWHRERIESKWDKNDKNGPEKGLSRVDTSG</sequence>